<evidence type="ECO:0000256" key="2">
    <source>
        <dbReference type="SAM" id="Phobius"/>
    </source>
</evidence>
<feature type="region of interest" description="Disordered" evidence="1">
    <location>
        <begin position="45"/>
        <end position="109"/>
    </location>
</feature>
<gene>
    <name evidence="5" type="ORF">L1892_08865</name>
</gene>
<sequence>MITVRPTSRWSAILLLLSLVAATPLLAGCLERSTTVGDRFSGTVVVATSPDNPRGAPQLDVPESMASRVTLTDYSTVPESESAAPDGEGSADEGSADEGSADEGAEDEIPYVGTRAVFTDLTSGQFGQLGDIVAAAYGDSAMSMDLTAKRSDDVVRFRGNADLSDLTAGRDLVDLTVVFGGPVTATNGEQIGERTVHWTPEAGKPADFSADATYPDPATAAVSSWSWFIALLCLVVVGLVVRLAFANRDRSPRPGRPRRTPRRDRERRPSSASSSTEARPTEAPPTATDASTGSGPRS</sequence>
<keyword evidence="2" id="KW-0812">Transmembrane</keyword>
<proteinExistence type="predicted"/>
<feature type="compositionally biased region" description="Acidic residues" evidence="1">
    <location>
        <begin position="89"/>
        <end position="109"/>
    </location>
</feature>
<dbReference type="InterPro" id="IPR053807">
    <property type="entry name" value="LppM"/>
</dbReference>
<evidence type="ECO:0000256" key="1">
    <source>
        <dbReference type="SAM" id="MobiDB-lite"/>
    </source>
</evidence>
<dbReference type="PROSITE" id="PS51257">
    <property type="entry name" value="PROKAR_LIPOPROTEIN"/>
    <property type="match status" value="1"/>
</dbReference>
<feature type="compositionally biased region" description="Polar residues" evidence="1">
    <location>
        <begin position="288"/>
        <end position="298"/>
    </location>
</feature>
<protein>
    <submittedName>
        <fullName evidence="5">DUF3153 domain-containing protein</fullName>
    </submittedName>
</protein>
<feature type="signal peptide" evidence="3">
    <location>
        <begin position="1"/>
        <end position="27"/>
    </location>
</feature>
<dbReference type="EMBL" id="JAKGCU010000005">
    <property type="protein sequence ID" value="MCF3938489.1"/>
    <property type="molecule type" value="Genomic_DNA"/>
</dbReference>
<keyword evidence="3" id="KW-0732">Signal</keyword>
<keyword evidence="2" id="KW-0472">Membrane</keyword>
<feature type="chain" id="PRO_5046978143" evidence="3">
    <location>
        <begin position="28"/>
        <end position="298"/>
    </location>
</feature>
<keyword evidence="6" id="KW-1185">Reference proteome</keyword>
<feature type="domain" description="LppM" evidence="4">
    <location>
        <begin position="90"/>
        <end position="214"/>
    </location>
</feature>
<dbReference type="RefSeq" id="WP_235723226.1">
    <property type="nucleotide sequence ID" value="NZ_JAKGCU010000005.1"/>
</dbReference>
<evidence type="ECO:0000313" key="5">
    <source>
        <dbReference type="EMBL" id="MCF3938489.1"/>
    </source>
</evidence>
<reference evidence="5" key="1">
    <citation type="submission" date="2022-01" db="EMBL/GenBank/DDBJ databases">
        <title>Gordonia xiamenensis sp. nov., isolated from surface seawater in Xiamen.</title>
        <authorList>
            <person name="He Y.F."/>
        </authorList>
    </citation>
    <scope>NUCLEOTIDE SEQUENCE</scope>
    <source>
        <strain evidence="5">GW1C4-4</strain>
    </source>
</reference>
<feature type="region of interest" description="Disordered" evidence="1">
    <location>
        <begin position="249"/>
        <end position="298"/>
    </location>
</feature>
<feature type="compositionally biased region" description="Polar residues" evidence="1">
    <location>
        <begin position="67"/>
        <end position="79"/>
    </location>
</feature>
<dbReference type="Proteomes" id="UP001108089">
    <property type="component" value="Unassembled WGS sequence"/>
</dbReference>
<organism evidence="5 6">
    <name type="scientific">Gordonia tangerina</name>
    <dbReference type="NCBI Taxonomy" id="2911060"/>
    <lineage>
        <taxon>Bacteria</taxon>
        <taxon>Bacillati</taxon>
        <taxon>Actinomycetota</taxon>
        <taxon>Actinomycetes</taxon>
        <taxon>Mycobacteriales</taxon>
        <taxon>Gordoniaceae</taxon>
        <taxon>Gordonia</taxon>
    </lineage>
</organism>
<evidence type="ECO:0000259" key="4">
    <source>
        <dbReference type="Pfam" id="PF21946"/>
    </source>
</evidence>
<feature type="compositionally biased region" description="Basic residues" evidence="1">
    <location>
        <begin position="253"/>
        <end position="262"/>
    </location>
</feature>
<evidence type="ECO:0000313" key="6">
    <source>
        <dbReference type="Proteomes" id="UP001108089"/>
    </source>
</evidence>
<name>A0ABS9DJK8_9ACTN</name>
<dbReference type="Pfam" id="PF21946">
    <property type="entry name" value="LppM"/>
    <property type="match status" value="1"/>
</dbReference>
<evidence type="ECO:0000256" key="3">
    <source>
        <dbReference type="SAM" id="SignalP"/>
    </source>
</evidence>
<accession>A0ABS9DJK8</accession>
<keyword evidence="2" id="KW-1133">Transmembrane helix</keyword>
<feature type="transmembrane region" description="Helical" evidence="2">
    <location>
        <begin position="225"/>
        <end position="245"/>
    </location>
</feature>
<comment type="caution">
    <text evidence="5">The sequence shown here is derived from an EMBL/GenBank/DDBJ whole genome shotgun (WGS) entry which is preliminary data.</text>
</comment>